<reference evidence="2 3" key="1">
    <citation type="journal article" date="2012" name="Genome Biol.">
        <title>Genome and low-iron response of an oceanic diatom adapted to chronic iron limitation.</title>
        <authorList>
            <person name="Lommer M."/>
            <person name="Specht M."/>
            <person name="Roy A.S."/>
            <person name="Kraemer L."/>
            <person name="Andreson R."/>
            <person name="Gutowska M.A."/>
            <person name="Wolf J."/>
            <person name="Bergner S.V."/>
            <person name="Schilhabel M.B."/>
            <person name="Klostermeier U.C."/>
            <person name="Beiko R.G."/>
            <person name="Rosenstiel P."/>
            <person name="Hippler M."/>
            <person name="Laroche J."/>
        </authorList>
    </citation>
    <scope>NUCLEOTIDE SEQUENCE [LARGE SCALE GENOMIC DNA]</scope>
    <source>
        <strain evidence="2 3">CCMP1005</strain>
    </source>
</reference>
<evidence type="ECO:0000313" key="2">
    <source>
        <dbReference type="EMBL" id="EJK65741.1"/>
    </source>
</evidence>
<accession>K0SXM1</accession>
<name>K0SXM1_THAOC</name>
<evidence type="ECO:0000256" key="1">
    <source>
        <dbReference type="SAM" id="MobiDB-lite"/>
    </source>
</evidence>
<feature type="region of interest" description="Disordered" evidence="1">
    <location>
        <begin position="1"/>
        <end position="53"/>
    </location>
</feature>
<evidence type="ECO:0000313" key="3">
    <source>
        <dbReference type="Proteomes" id="UP000266841"/>
    </source>
</evidence>
<dbReference type="Proteomes" id="UP000266841">
    <property type="component" value="Unassembled WGS sequence"/>
</dbReference>
<sequence>MASTTNSGTNTGGGSGAAAGGGGGAAAGGGSGAAAGGGAGVTQSSSTASTTTNNMTEDALKTIFIADPTLYKVQSFSGTSQFTKADAFAAKCTPVNDTGGGAANQQEGSESLKALTAKVDDLTTALSKMAALNKKVADLEAKETESPERARQYEMLSKAWDPLK</sequence>
<feature type="compositionally biased region" description="Gly residues" evidence="1">
    <location>
        <begin position="10"/>
        <end position="40"/>
    </location>
</feature>
<dbReference type="AlphaFoldDB" id="K0SXM1"/>
<keyword evidence="3" id="KW-1185">Reference proteome</keyword>
<proteinExistence type="predicted"/>
<comment type="caution">
    <text evidence="2">The sequence shown here is derived from an EMBL/GenBank/DDBJ whole genome shotgun (WGS) entry which is preliminary data.</text>
</comment>
<protein>
    <submittedName>
        <fullName evidence="2">Uncharacterized protein</fullName>
    </submittedName>
</protein>
<organism evidence="2 3">
    <name type="scientific">Thalassiosira oceanica</name>
    <name type="common">Marine diatom</name>
    <dbReference type="NCBI Taxonomy" id="159749"/>
    <lineage>
        <taxon>Eukaryota</taxon>
        <taxon>Sar</taxon>
        <taxon>Stramenopiles</taxon>
        <taxon>Ochrophyta</taxon>
        <taxon>Bacillariophyta</taxon>
        <taxon>Coscinodiscophyceae</taxon>
        <taxon>Thalassiosirophycidae</taxon>
        <taxon>Thalassiosirales</taxon>
        <taxon>Thalassiosiraceae</taxon>
        <taxon>Thalassiosira</taxon>
    </lineage>
</organism>
<dbReference type="EMBL" id="AGNL01015520">
    <property type="protein sequence ID" value="EJK65741.1"/>
    <property type="molecule type" value="Genomic_DNA"/>
</dbReference>
<feature type="compositionally biased region" description="Low complexity" evidence="1">
    <location>
        <begin position="41"/>
        <end position="53"/>
    </location>
</feature>
<gene>
    <name evidence="2" type="ORF">THAOC_13373</name>
</gene>